<dbReference type="InterPro" id="IPR016024">
    <property type="entry name" value="ARM-type_fold"/>
</dbReference>
<dbReference type="SUPFAM" id="SSF48371">
    <property type="entry name" value="ARM repeat"/>
    <property type="match status" value="1"/>
</dbReference>
<evidence type="ECO:0000313" key="1">
    <source>
        <dbReference type="EMBL" id="SFC92262.1"/>
    </source>
</evidence>
<protein>
    <recommendedName>
        <fullName evidence="3">HEAT repeat-containing protein</fullName>
    </recommendedName>
</protein>
<dbReference type="RefSeq" id="WP_090091429.1">
    <property type="nucleotide sequence ID" value="NZ_FOMG01000013.1"/>
</dbReference>
<dbReference type="STRING" id="119641.SAMN05421842_11380"/>
<proteinExistence type="predicted"/>
<evidence type="ECO:0000313" key="2">
    <source>
        <dbReference type="Proteomes" id="UP000199263"/>
    </source>
</evidence>
<dbReference type="Gene3D" id="1.25.10.10">
    <property type="entry name" value="Leucine-rich Repeat Variant"/>
    <property type="match status" value="1"/>
</dbReference>
<organism evidence="1 2">
    <name type="scientific">Clostridium uliginosum</name>
    <dbReference type="NCBI Taxonomy" id="119641"/>
    <lineage>
        <taxon>Bacteria</taxon>
        <taxon>Bacillati</taxon>
        <taxon>Bacillota</taxon>
        <taxon>Clostridia</taxon>
        <taxon>Eubacteriales</taxon>
        <taxon>Clostridiaceae</taxon>
        <taxon>Clostridium</taxon>
    </lineage>
</organism>
<dbReference type="EMBL" id="FOMG01000013">
    <property type="protein sequence ID" value="SFC92262.1"/>
    <property type="molecule type" value="Genomic_DNA"/>
</dbReference>
<accession>A0A1I1N4Z7</accession>
<dbReference type="InterPro" id="IPR011989">
    <property type="entry name" value="ARM-like"/>
</dbReference>
<dbReference type="AlphaFoldDB" id="A0A1I1N4Z7"/>
<keyword evidence="2" id="KW-1185">Reference proteome</keyword>
<evidence type="ECO:0008006" key="3">
    <source>
        <dbReference type="Google" id="ProtNLM"/>
    </source>
</evidence>
<gene>
    <name evidence="1" type="ORF">SAMN05421842_11380</name>
</gene>
<reference evidence="1 2" key="1">
    <citation type="submission" date="2016-10" db="EMBL/GenBank/DDBJ databases">
        <authorList>
            <person name="de Groot N.N."/>
        </authorList>
    </citation>
    <scope>NUCLEOTIDE SEQUENCE [LARGE SCALE GENOMIC DNA]</scope>
    <source>
        <strain evidence="1 2">DSM 12992</strain>
    </source>
</reference>
<sequence length="241" mass="28048">MKSSNEQLKNRGYVTVEDINVYVYSNKNELLELLKSKEPYKRTIAIKLLSNKNELDNEMINLFCTMLLYENKLYTKMELCNALSKASVKSAKIMINYLGLIGKNQYTELPSKEFNKKSYPLPRDIIARTLAHMSVDVLPELIKTLKTNNIITIREAIDSIGFICFYNYNSYSENILDDLISCFNEHITDDIVRWKIVRAFESFNSKTVMYILINIKENDSNSIIRNEAKRSLDIINSKFTF</sequence>
<dbReference type="OrthoDB" id="4927470at2"/>
<name>A0A1I1N4Z7_9CLOT</name>
<dbReference type="Proteomes" id="UP000199263">
    <property type="component" value="Unassembled WGS sequence"/>
</dbReference>